<dbReference type="InterPro" id="IPR000073">
    <property type="entry name" value="AB_hydrolase_1"/>
</dbReference>
<dbReference type="PANTHER" id="PTHR42977">
    <property type="entry name" value="HYDROLASE-RELATED"/>
    <property type="match status" value="1"/>
</dbReference>
<dbReference type="InterPro" id="IPR051340">
    <property type="entry name" value="Haloalkane_dehalogenase"/>
</dbReference>
<dbReference type="Pfam" id="PF00561">
    <property type="entry name" value="Abhydrolase_1"/>
    <property type="match status" value="1"/>
</dbReference>
<gene>
    <name evidence="2" type="ORF">BJ969_003380</name>
</gene>
<name>A0A840NMG6_9PSEU</name>
<dbReference type="InterPro" id="IPR029058">
    <property type="entry name" value="AB_hydrolase_fold"/>
</dbReference>
<evidence type="ECO:0000259" key="1">
    <source>
        <dbReference type="Pfam" id="PF00561"/>
    </source>
</evidence>
<keyword evidence="3" id="KW-1185">Reference proteome</keyword>
<dbReference type="PRINTS" id="PR00412">
    <property type="entry name" value="EPOXHYDRLASE"/>
</dbReference>
<accession>A0A840NMG6</accession>
<dbReference type="RefSeq" id="WP_184479844.1">
    <property type="nucleotide sequence ID" value="NZ_JACHIV010000001.1"/>
</dbReference>
<dbReference type="PRINTS" id="PR00111">
    <property type="entry name" value="ABHYDROLASE"/>
</dbReference>
<comment type="caution">
    <text evidence="2">The sequence shown here is derived from an EMBL/GenBank/DDBJ whole genome shotgun (WGS) entry which is preliminary data.</text>
</comment>
<protein>
    <submittedName>
        <fullName evidence="2">Pimeloyl-ACP methyl ester carboxylesterase</fullName>
    </submittedName>
</protein>
<dbReference type="PANTHER" id="PTHR42977:SF1">
    <property type="entry name" value="BLR6576 PROTEIN"/>
    <property type="match status" value="1"/>
</dbReference>
<proteinExistence type="predicted"/>
<dbReference type="InterPro" id="IPR000639">
    <property type="entry name" value="Epox_hydrolase-like"/>
</dbReference>
<evidence type="ECO:0000313" key="2">
    <source>
        <dbReference type="EMBL" id="MBB5070292.1"/>
    </source>
</evidence>
<dbReference type="Proteomes" id="UP000580474">
    <property type="component" value="Unassembled WGS sequence"/>
</dbReference>
<feature type="domain" description="AB hydrolase-1" evidence="1">
    <location>
        <begin position="27"/>
        <end position="271"/>
    </location>
</feature>
<organism evidence="2 3">
    <name type="scientific">Saccharopolyspora gloriosae</name>
    <dbReference type="NCBI Taxonomy" id="455344"/>
    <lineage>
        <taxon>Bacteria</taxon>
        <taxon>Bacillati</taxon>
        <taxon>Actinomycetota</taxon>
        <taxon>Actinomycetes</taxon>
        <taxon>Pseudonocardiales</taxon>
        <taxon>Pseudonocardiaceae</taxon>
        <taxon>Saccharopolyspora</taxon>
    </lineage>
</organism>
<dbReference type="AlphaFoldDB" id="A0A840NMG6"/>
<sequence>MNSVQHRTALVDGHEIFYREAGPADAPAIVLLHGYPTSSFMFRELIPLLARDHHVIAPDHLGFGRSATPAPEEFDYTFDALARITSGLLDRLGLERYALYVQDYGAPIGWRLALEHPERITALVTQNGNGYEDGFVESFWNDVWAYAANPGPGTEPPVRAALGIDAVRWQYLHGVPDPSVVSPDTWEHDVALLSREGNDEIQLALFRDYPNNRPLYPLLHEFLRTSGVPVLAVWGRNDEIFGPDGARAFARDAADAEVHLIDGGHFLLESHLDVVAGYLRGFLGRVLGRGHGTERISSRAGRPAR</sequence>
<reference evidence="2 3" key="1">
    <citation type="submission" date="2020-08" db="EMBL/GenBank/DDBJ databases">
        <title>Sequencing the genomes of 1000 actinobacteria strains.</title>
        <authorList>
            <person name="Klenk H.-P."/>
        </authorList>
    </citation>
    <scope>NUCLEOTIDE SEQUENCE [LARGE SCALE GENOMIC DNA]</scope>
    <source>
        <strain evidence="2 3">DSM 45582</strain>
    </source>
</reference>
<dbReference type="Gene3D" id="3.40.50.1820">
    <property type="entry name" value="alpha/beta hydrolase"/>
    <property type="match status" value="1"/>
</dbReference>
<evidence type="ECO:0000313" key="3">
    <source>
        <dbReference type="Proteomes" id="UP000580474"/>
    </source>
</evidence>
<dbReference type="EMBL" id="JACHIV010000001">
    <property type="protein sequence ID" value="MBB5070292.1"/>
    <property type="molecule type" value="Genomic_DNA"/>
</dbReference>
<dbReference type="SUPFAM" id="SSF53474">
    <property type="entry name" value="alpha/beta-Hydrolases"/>
    <property type="match status" value="1"/>
</dbReference>
<dbReference type="GO" id="GO:0004301">
    <property type="term" value="F:epoxide hydrolase activity"/>
    <property type="evidence" value="ECO:0007669"/>
    <property type="project" value="TreeGrafter"/>
</dbReference>